<dbReference type="SUPFAM" id="SSF56112">
    <property type="entry name" value="Protein kinase-like (PK-like)"/>
    <property type="match status" value="1"/>
</dbReference>
<dbReference type="GO" id="GO:0004674">
    <property type="term" value="F:protein serine/threonine kinase activity"/>
    <property type="evidence" value="ECO:0007669"/>
    <property type="project" value="UniProtKB-KW"/>
</dbReference>
<dbReference type="PANTHER" id="PTHR24346">
    <property type="entry name" value="MAP/MICROTUBULE AFFINITY-REGULATING KINASE"/>
    <property type="match status" value="1"/>
</dbReference>
<evidence type="ECO:0000313" key="17">
    <source>
        <dbReference type="Proteomes" id="UP000786811"/>
    </source>
</evidence>
<evidence type="ECO:0000256" key="2">
    <source>
        <dbReference type="ARBA" id="ARBA00006234"/>
    </source>
</evidence>
<organism evidence="16 17">
    <name type="scientific">Cotesia congregata</name>
    <name type="common">Parasitoid wasp</name>
    <name type="synonym">Apanteles congregatus</name>
    <dbReference type="NCBI Taxonomy" id="51543"/>
    <lineage>
        <taxon>Eukaryota</taxon>
        <taxon>Metazoa</taxon>
        <taxon>Ecdysozoa</taxon>
        <taxon>Arthropoda</taxon>
        <taxon>Hexapoda</taxon>
        <taxon>Insecta</taxon>
        <taxon>Pterygota</taxon>
        <taxon>Neoptera</taxon>
        <taxon>Endopterygota</taxon>
        <taxon>Hymenoptera</taxon>
        <taxon>Apocrita</taxon>
        <taxon>Ichneumonoidea</taxon>
        <taxon>Braconidae</taxon>
        <taxon>Microgastrinae</taxon>
        <taxon>Cotesia</taxon>
    </lineage>
</organism>
<evidence type="ECO:0000256" key="9">
    <source>
        <dbReference type="ARBA" id="ARBA00022840"/>
    </source>
</evidence>
<sequence length="432" mass="47507">MTAVPGKESPVVLNTQETHQYVGPYRLEKTLGKGQTGLVKLGVHCVLGKKVAIKIINREKLSESVLMKVEREIAIMKLIDHPHVLGLSDVYENKKYLYLVLEHVSGGELFDYLVKKARLTPKEARRFFRQIISALDFCHTAGKGELELELSMMEVVQTHVIPSVELIDPDVLQAIASLGCFKERDKLIQELLSPNHNTEKVIYFLLLERKRRRPACEDELEGIRVGIRGSSGQSEVDPPRKRVDTCRVNGNTTLNLGQISHGSPLTPRRQSRIINSFDSARHHTRRSPSTGSHTHLSHSHASTPGSSPMHSPNVAGLLSPHRAVPNSHHGQNPSPHRLSITSGSASGNGTMASTTTTTTVSTTSATSQPFSNVAIELNEIQSIGITPPGSPHTGTGTGAHHWRSRLTTIKNSFLGSPRFHRRKLLTSTEEAI</sequence>
<dbReference type="GO" id="GO:0005524">
    <property type="term" value="F:ATP binding"/>
    <property type="evidence" value="ECO:0007669"/>
    <property type="project" value="UniProtKB-UniRule"/>
</dbReference>
<feature type="compositionally biased region" description="Low complexity" evidence="14">
    <location>
        <begin position="341"/>
        <end position="366"/>
    </location>
</feature>
<reference evidence="16" key="1">
    <citation type="submission" date="2021-04" db="EMBL/GenBank/DDBJ databases">
        <authorList>
            <person name="Chebbi M.A.C M."/>
        </authorList>
    </citation>
    <scope>NUCLEOTIDE SEQUENCE</scope>
</reference>
<keyword evidence="17" id="KW-1185">Reference proteome</keyword>
<comment type="caution">
    <text evidence="16">The sequence shown here is derived from an EMBL/GenBank/DDBJ whole genome shotgun (WGS) entry which is preliminary data.</text>
</comment>
<feature type="domain" description="Protein kinase" evidence="15">
    <location>
        <begin position="25"/>
        <end position="296"/>
    </location>
</feature>
<dbReference type="InterPro" id="IPR017441">
    <property type="entry name" value="Protein_kinase_ATP_BS"/>
</dbReference>
<dbReference type="PANTHER" id="PTHR24346:SF36">
    <property type="entry name" value="SERINE_THREONINE-PROTEIN KINASE BRSK1 ISOFORM X1-RELATED"/>
    <property type="match status" value="1"/>
</dbReference>
<dbReference type="Pfam" id="PF00069">
    <property type="entry name" value="Pkinase"/>
    <property type="match status" value="1"/>
</dbReference>
<accession>A0A8J2HNV4</accession>
<dbReference type="InterPro" id="IPR011009">
    <property type="entry name" value="Kinase-like_dom_sf"/>
</dbReference>
<dbReference type="AlphaFoldDB" id="A0A8J2HNV4"/>
<feature type="compositionally biased region" description="Low complexity" evidence="14">
    <location>
        <begin position="287"/>
        <end position="303"/>
    </location>
</feature>
<keyword evidence="7 13" id="KW-0547">Nucleotide-binding</keyword>
<dbReference type="InterPro" id="IPR048622">
    <property type="entry name" value="BRSK1_2-like_UBA"/>
</dbReference>
<evidence type="ECO:0000256" key="4">
    <source>
        <dbReference type="ARBA" id="ARBA00022527"/>
    </source>
</evidence>
<comment type="catalytic activity">
    <reaction evidence="12">
        <text>L-seryl-[protein] + ATP = O-phospho-L-seryl-[protein] + ADP + H(+)</text>
        <dbReference type="Rhea" id="RHEA:17989"/>
        <dbReference type="Rhea" id="RHEA-COMP:9863"/>
        <dbReference type="Rhea" id="RHEA-COMP:11604"/>
        <dbReference type="ChEBI" id="CHEBI:15378"/>
        <dbReference type="ChEBI" id="CHEBI:29999"/>
        <dbReference type="ChEBI" id="CHEBI:30616"/>
        <dbReference type="ChEBI" id="CHEBI:83421"/>
        <dbReference type="ChEBI" id="CHEBI:456216"/>
        <dbReference type="EC" id="2.7.11.1"/>
    </reaction>
</comment>
<evidence type="ECO:0000256" key="12">
    <source>
        <dbReference type="ARBA" id="ARBA00048679"/>
    </source>
</evidence>
<keyword evidence="9 13" id="KW-0067">ATP-binding</keyword>
<evidence type="ECO:0000256" key="3">
    <source>
        <dbReference type="ARBA" id="ARBA00012513"/>
    </source>
</evidence>
<dbReference type="PROSITE" id="PS50011">
    <property type="entry name" value="PROTEIN_KINASE_DOM"/>
    <property type="match status" value="1"/>
</dbReference>
<dbReference type="OrthoDB" id="504170at2759"/>
<evidence type="ECO:0000256" key="13">
    <source>
        <dbReference type="PROSITE-ProRule" id="PRU10141"/>
    </source>
</evidence>
<comment type="cofactor">
    <cofactor evidence="1">
        <name>Mg(2+)</name>
        <dbReference type="ChEBI" id="CHEBI:18420"/>
    </cofactor>
</comment>
<evidence type="ECO:0000259" key="15">
    <source>
        <dbReference type="PROSITE" id="PS50011"/>
    </source>
</evidence>
<evidence type="ECO:0000256" key="8">
    <source>
        <dbReference type="ARBA" id="ARBA00022777"/>
    </source>
</evidence>
<comment type="catalytic activity">
    <reaction evidence="11">
        <text>L-threonyl-[protein] + ATP = O-phospho-L-threonyl-[protein] + ADP + H(+)</text>
        <dbReference type="Rhea" id="RHEA:46608"/>
        <dbReference type="Rhea" id="RHEA-COMP:11060"/>
        <dbReference type="Rhea" id="RHEA-COMP:11605"/>
        <dbReference type="ChEBI" id="CHEBI:15378"/>
        <dbReference type="ChEBI" id="CHEBI:30013"/>
        <dbReference type="ChEBI" id="CHEBI:30616"/>
        <dbReference type="ChEBI" id="CHEBI:61977"/>
        <dbReference type="ChEBI" id="CHEBI:456216"/>
        <dbReference type="EC" id="2.7.11.1"/>
    </reaction>
</comment>
<dbReference type="Proteomes" id="UP000786811">
    <property type="component" value="Unassembled WGS sequence"/>
</dbReference>
<dbReference type="EMBL" id="CAJNRD030001123">
    <property type="protein sequence ID" value="CAG5103073.1"/>
    <property type="molecule type" value="Genomic_DNA"/>
</dbReference>
<keyword evidence="5" id="KW-0808">Transferase</keyword>
<proteinExistence type="inferred from homology"/>
<dbReference type="Pfam" id="PF21115">
    <property type="entry name" value="UBA_BRSK"/>
    <property type="match status" value="1"/>
</dbReference>
<dbReference type="GO" id="GO:0035556">
    <property type="term" value="P:intracellular signal transduction"/>
    <property type="evidence" value="ECO:0007669"/>
    <property type="project" value="TreeGrafter"/>
</dbReference>
<keyword evidence="10" id="KW-0460">Magnesium</keyword>
<evidence type="ECO:0000256" key="11">
    <source>
        <dbReference type="ARBA" id="ARBA00047899"/>
    </source>
</evidence>
<evidence type="ECO:0000256" key="10">
    <source>
        <dbReference type="ARBA" id="ARBA00022842"/>
    </source>
</evidence>
<evidence type="ECO:0000256" key="7">
    <source>
        <dbReference type="ARBA" id="ARBA00022741"/>
    </source>
</evidence>
<feature type="binding site" evidence="13">
    <location>
        <position position="54"/>
    </location>
    <ligand>
        <name>ATP</name>
        <dbReference type="ChEBI" id="CHEBI:30616"/>
    </ligand>
</feature>
<evidence type="ECO:0000313" key="16">
    <source>
        <dbReference type="EMBL" id="CAG5103073.1"/>
    </source>
</evidence>
<dbReference type="GO" id="GO:0046872">
    <property type="term" value="F:metal ion binding"/>
    <property type="evidence" value="ECO:0007669"/>
    <property type="project" value="UniProtKB-KW"/>
</dbReference>
<evidence type="ECO:0000256" key="1">
    <source>
        <dbReference type="ARBA" id="ARBA00001946"/>
    </source>
</evidence>
<evidence type="ECO:0000256" key="14">
    <source>
        <dbReference type="SAM" id="MobiDB-lite"/>
    </source>
</evidence>
<dbReference type="GO" id="GO:0005737">
    <property type="term" value="C:cytoplasm"/>
    <property type="evidence" value="ECO:0007669"/>
    <property type="project" value="TreeGrafter"/>
</dbReference>
<evidence type="ECO:0000256" key="5">
    <source>
        <dbReference type="ARBA" id="ARBA00022679"/>
    </source>
</evidence>
<name>A0A8J2HNV4_COTCN</name>
<evidence type="ECO:0000256" key="6">
    <source>
        <dbReference type="ARBA" id="ARBA00022723"/>
    </source>
</evidence>
<comment type="similarity">
    <text evidence="2">Belongs to the protein kinase superfamily. CAMK Ser/Thr protein kinase family. SNF1 subfamily.</text>
</comment>
<dbReference type="PROSITE" id="PS00107">
    <property type="entry name" value="PROTEIN_KINASE_ATP"/>
    <property type="match status" value="1"/>
</dbReference>
<protein>
    <recommendedName>
        <fullName evidence="3">non-specific serine/threonine protein kinase</fullName>
        <ecNumber evidence="3">2.7.11.1</ecNumber>
    </recommendedName>
</protein>
<keyword evidence="6" id="KW-0479">Metal-binding</keyword>
<feature type="region of interest" description="Disordered" evidence="14">
    <location>
        <begin position="277"/>
        <end position="366"/>
    </location>
</feature>
<keyword evidence="8 16" id="KW-0418">Kinase</keyword>
<dbReference type="FunFam" id="3.30.200.20:FF:000003">
    <property type="entry name" value="Non-specific serine/threonine protein kinase"/>
    <property type="match status" value="1"/>
</dbReference>
<dbReference type="CDD" id="cd14340">
    <property type="entry name" value="UBA_BRSK"/>
    <property type="match status" value="1"/>
</dbReference>
<keyword evidence="4" id="KW-0723">Serine/threonine-protein kinase</keyword>
<dbReference type="EC" id="2.7.11.1" evidence="3"/>
<dbReference type="Gene3D" id="3.30.200.20">
    <property type="entry name" value="Phosphorylase Kinase, domain 1"/>
    <property type="match status" value="1"/>
</dbReference>
<dbReference type="Gene3D" id="1.10.510.10">
    <property type="entry name" value="Transferase(Phosphotransferase) domain 1"/>
    <property type="match status" value="1"/>
</dbReference>
<dbReference type="InterPro" id="IPR000719">
    <property type="entry name" value="Prot_kinase_dom"/>
</dbReference>
<gene>
    <name evidence="16" type="ORF">HICCMSTLAB_LOCUS11327</name>
</gene>